<keyword evidence="5 8" id="KW-0472">Membrane</keyword>
<evidence type="ECO:0000256" key="4">
    <source>
        <dbReference type="ARBA" id="ARBA00022989"/>
    </source>
</evidence>
<dbReference type="PANTHER" id="PTHR21143">
    <property type="entry name" value="INVERTEBRATE GUSTATORY RECEPTOR"/>
    <property type="match status" value="1"/>
</dbReference>
<keyword evidence="2 8" id="KW-1003">Cell membrane</keyword>
<protein>
    <recommendedName>
        <fullName evidence="8">Gustatory receptor</fullName>
    </recommendedName>
</protein>
<keyword evidence="6 8" id="KW-0675">Receptor</keyword>
<comment type="function">
    <text evidence="8">Gustatory receptor which mediates acceptance or avoidance behavior, depending on its substrates.</text>
</comment>
<dbReference type="Proteomes" id="UP001153636">
    <property type="component" value="Chromosome 11"/>
</dbReference>
<evidence type="ECO:0000256" key="7">
    <source>
        <dbReference type="ARBA" id="ARBA00023224"/>
    </source>
</evidence>
<evidence type="ECO:0000256" key="6">
    <source>
        <dbReference type="ARBA" id="ARBA00023170"/>
    </source>
</evidence>
<keyword evidence="7 8" id="KW-0807">Transducer</keyword>
<dbReference type="GO" id="GO:0050909">
    <property type="term" value="P:sensory perception of taste"/>
    <property type="evidence" value="ECO:0007669"/>
    <property type="project" value="InterPro"/>
</dbReference>
<evidence type="ECO:0000313" key="10">
    <source>
        <dbReference type="Proteomes" id="UP001153636"/>
    </source>
</evidence>
<keyword evidence="10" id="KW-1185">Reference proteome</keyword>
<feature type="transmembrane region" description="Helical" evidence="8">
    <location>
        <begin position="119"/>
        <end position="143"/>
    </location>
</feature>
<dbReference type="AlphaFoldDB" id="A0A9P0CD83"/>
<dbReference type="Pfam" id="PF08395">
    <property type="entry name" value="7tm_7"/>
    <property type="match status" value="1"/>
</dbReference>
<evidence type="ECO:0000256" key="1">
    <source>
        <dbReference type="ARBA" id="ARBA00004651"/>
    </source>
</evidence>
<keyword evidence="4 8" id="KW-1133">Transmembrane helix</keyword>
<comment type="subcellular location">
    <subcellularLocation>
        <location evidence="1 8">Cell membrane</location>
        <topology evidence="1 8">Multi-pass membrane protein</topology>
    </subcellularLocation>
</comment>
<evidence type="ECO:0000256" key="2">
    <source>
        <dbReference type="ARBA" id="ARBA00022475"/>
    </source>
</evidence>
<name>A0A9P0CD83_9CUCU</name>
<dbReference type="GO" id="GO:0008049">
    <property type="term" value="P:male courtship behavior"/>
    <property type="evidence" value="ECO:0007669"/>
    <property type="project" value="TreeGrafter"/>
</dbReference>
<dbReference type="PANTHER" id="PTHR21143:SF104">
    <property type="entry name" value="GUSTATORY RECEPTOR 8A-RELATED"/>
    <property type="match status" value="1"/>
</dbReference>
<dbReference type="GO" id="GO:0005886">
    <property type="term" value="C:plasma membrane"/>
    <property type="evidence" value="ECO:0007669"/>
    <property type="project" value="UniProtKB-SubCell"/>
</dbReference>
<reference evidence="9" key="1">
    <citation type="submission" date="2022-01" db="EMBL/GenBank/DDBJ databases">
        <authorList>
            <person name="King R."/>
        </authorList>
    </citation>
    <scope>NUCLEOTIDE SEQUENCE</scope>
</reference>
<keyword evidence="3 8" id="KW-0812">Transmembrane</keyword>
<feature type="transmembrane region" description="Helical" evidence="8">
    <location>
        <begin position="40"/>
        <end position="66"/>
    </location>
</feature>
<dbReference type="InterPro" id="IPR013604">
    <property type="entry name" value="7TM_chemorcpt"/>
</dbReference>
<feature type="transmembrane region" description="Helical" evidence="8">
    <location>
        <begin position="304"/>
        <end position="323"/>
    </location>
</feature>
<organism evidence="9 10">
    <name type="scientific">Psylliodes chrysocephalus</name>
    <dbReference type="NCBI Taxonomy" id="3402493"/>
    <lineage>
        <taxon>Eukaryota</taxon>
        <taxon>Metazoa</taxon>
        <taxon>Ecdysozoa</taxon>
        <taxon>Arthropoda</taxon>
        <taxon>Hexapoda</taxon>
        <taxon>Insecta</taxon>
        <taxon>Pterygota</taxon>
        <taxon>Neoptera</taxon>
        <taxon>Endopterygota</taxon>
        <taxon>Coleoptera</taxon>
        <taxon>Polyphaga</taxon>
        <taxon>Cucujiformia</taxon>
        <taxon>Chrysomeloidea</taxon>
        <taxon>Chrysomelidae</taxon>
        <taxon>Galerucinae</taxon>
        <taxon>Alticini</taxon>
        <taxon>Psylliodes</taxon>
    </lineage>
</organism>
<proteinExistence type="inferred from homology"/>
<sequence>MITLVTLHPVGSIVLMYRYPEFLEIDYNEPSLFITETMSYVAYIMIPLTTSICLFFNRDLWISFMIKIKKLQSRFDTKQIRVSKKFLLLFATLHCMEIINISTQLTWEHKDYRITLYFYIYEFGLLYIHLLFVLFNQFICNCYKNIDKKLKERCEFAIENKFISTSSDAKTVLKIKEYFKLYVETSSMVKDVNRLFGWIIIIIFFYTLANSVDILNWYINGETIINPDLLDLIITIIFAACTILSCNCTVNKGKHILHTAYAMEECFGMNSIIRLKLLEIAELAEHYLPRYSVLGLFDINKSTIISLISILSTYMLVVIQFNIS</sequence>
<evidence type="ECO:0000313" key="9">
    <source>
        <dbReference type="EMBL" id="CAH1101397.1"/>
    </source>
</evidence>
<feature type="transmembrane region" description="Helical" evidence="8">
    <location>
        <begin position="195"/>
        <end position="212"/>
    </location>
</feature>
<dbReference type="OrthoDB" id="6774919at2759"/>
<dbReference type="GO" id="GO:0043025">
    <property type="term" value="C:neuronal cell body"/>
    <property type="evidence" value="ECO:0007669"/>
    <property type="project" value="TreeGrafter"/>
</dbReference>
<gene>
    <name evidence="9" type="ORF">PSYICH_LOCUS2573</name>
</gene>
<accession>A0A9P0CD83</accession>
<dbReference type="EMBL" id="OV651823">
    <property type="protein sequence ID" value="CAH1101397.1"/>
    <property type="molecule type" value="Genomic_DNA"/>
</dbReference>
<comment type="caution">
    <text evidence="8">Lacks conserved residue(s) required for the propagation of feature annotation.</text>
</comment>
<evidence type="ECO:0000256" key="5">
    <source>
        <dbReference type="ARBA" id="ARBA00023136"/>
    </source>
</evidence>
<dbReference type="GO" id="GO:0030424">
    <property type="term" value="C:axon"/>
    <property type="evidence" value="ECO:0007669"/>
    <property type="project" value="TreeGrafter"/>
</dbReference>
<evidence type="ECO:0000256" key="3">
    <source>
        <dbReference type="ARBA" id="ARBA00022692"/>
    </source>
</evidence>
<evidence type="ECO:0000256" key="8">
    <source>
        <dbReference type="RuleBase" id="RU363108"/>
    </source>
</evidence>
<feature type="transmembrane region" description="Helical" evidence="8">
    <location>
        <begin position="86"/>
        <end position="107"/>
    </location>
</feature>
<dbReference type="GO" id="GO:0030425">
    <property type="term" value="C:dendrite"/>
    <property type="evidence" value="ECO:0007669"/>
    <property type="project" value="TreeGrafter"/>
</dbReference>
<dbReference type="GO" id="GO:0007635">
    <property type="term" value="P:chemosensory behavior"/>
    <property type="evidence" value="ECO:0007669"/>
    <property type="project" value="TreeGrafter"/>
</dbReference>
<dbReference type="GO" id="GO:0007165">
    <property type="term" value="P:signal transduction"/>
    <property type="evidence" value="ECO:0007669"/>
    <property type="project" value="UniProtKB-KW"/>
</dbReference>
<feature type="transmembrane region" description="Helical" evidence="8">
    <location>
        <begin position="232"/>
        <end position="250"/>
    </location>
</feature>
<comment type="similarity">
    <text evidence="8">Belongs to the insect chemoreceptor superfamily. Gustatory receptor (GR) family.</text>
</comment>